<name>A0A8X6G9N4_TRICU</name>
<gene>
    <name evidence="1" type="primary">NCL1_39412</name>
    <name evidence="1" type="ORF">TNCT_285441</name>
</gene>
<organism evidence="1 2">
    <name type="scientific">Trichonephila clavata</name>
    <name type="common">Joro spider</name>
    <name type="synonym">Nephila clavata</name>
    <dbReference type="NCBI Taxonomy" id="2740835"/>
    <lineage>
        <taxon>Eukaryota</taxon>
        <taxon>Metazoa</taxon>
        <taxon>Ecdysozoa</taxon>
        <taxon>Arthropoda</taxon>
        <taxon>Chelicerata</taxon>
        <taxon>Arachnida</taxon>
        <taxon>Araneae</taxon>
        <taxon>Araneomorphae</taxon>
        <taxon>Entelegynae</taxon>
        <taxon>Araneoidea</taxon>
        <taxon>Nephilidae</taxon>
        <taxon>Trichonephila</taxon>
    </lineage>
</organism>
<dbReference type="EMBL" id="BMAO01031780">
    <property type="protein sequence ID" value="GFQ77608.1"/>
    <property type="molecule type" value="Genomic_DNA"/>
</dbReference>
<protein>
    <submittedName>
        <fullName evidence="1">HTH_48 domain-containing protein</fullName>
    </submittedName>
</protein>
<keyword evidence="2" id="KW-1185">Reference proteome</keyword>
<evidence type="ECO:0000313" key="2">
    <source>
        <dbReference type="Proteomes" id="UP000887116"/>
    </source>
</evidence>
<dbReference type="Proteomes" id="UP000887116">
    <property type="component" value="Unassembled WGS sequence"/>
</dbReference>
<accession>A0A8X6G9N4</accession>
<comment type="caution">
    <text evidence="1">The sequence shown here is derived from an EMBL/GenBank/DDBJ whole genome shotgun (WGS) entry which is preliminary data.</text>
</comment>
<dbReference type="AlphaFoldDB" id="A0A8X6G9N4"/>
<evidence type="ECO:0000313" key="1">
    <source>
        <dbReference type="EMBL" id="GFQ77608.1"/>
    </source>
</evidence>
<proteinExistence type="predicted"/>
<reference evidence="1" key="1">
    <citation type="submission" date="2020-07" db="EMBL/GenBank/DDBJ databases">
        <title>Multicomponent nature underlies the extraordinary mechanical properties of spider dragline silk.</title>
        <authorList>
            <person name="Kono N."/>
            <person name="Nakamura H."/>
            <person name="Mori M."/>
            <person name="Yoshida Y."/>
            <person name="Ohtoshi R."/>
            <person name="Malay A.D."/>
            <person name="Moran D.A.P."/>
            <person name="Tomita M."/>
            <person name="Numata K."/>
            <person name="Arakawa K."/>
        </authorList>
    </citation>
    <scope>NUCLEOTIDE SEQUENCE</scope>
</reference>
<sequence length="84" mass="9676">MEVTRVEQRAYIKIAVLRRRNAMECHSELVEALRNNVLPCRRVAQGVEKFQEGRMSTSDEQRSGRSVTVWTDLARAVIEQLMDG</sequence>